<accession>A0A9D2MWE2</accession>
<dbReference type="InterPro" id="IPR007460">
    <property type="entry name" value="BrnT_toxin"/>
</dbReference>
<protein>
    <submittedName>
        <fullName evidence="1">BrnT family toxin</fullName>
    </submittedName>
</protein>
<name>A0A9D2MWE2_9FIRM</name>
<sequence>MDRIEFEWDENKNEINKRKHQVSFEEARTVFYDEEALVIDDPEHSQEEERFIILGFSQQARLLVVCHCYRASETVIRIISARKATRDETRQYNEWRD</sequence>
<reference evidence="1" key="2">
    <citation type="submission" date="2021-04" db="EMBL/GenBank/DDBJ databases">
        <authorList>
            <person name="Gilroy R."/>
        </authorList>
    </citation>
    <scope>NUCLEOTIDE SEQUENCE</scope>
    <source>
        <strain evidence="1">CHK185-1770</strain>
    </source>
</reference>
<evidence type="ECO:0000313" key="1">
    <source>
        <dbReference type="EMBL" id="HJB97520.1"/>
    </source>
</evidence>
<gene>
    <name evidence="1" type="ORF">H9710_02945</name>
</gene>
<dbReference type="InterPro" id="IPR038573">
    <property type="entry name" value="BrnT_sf"/>
</dbReference>
<reference evidence="1" key="1">
    <citation type="journal article" date="2021" name="PeerJ">
        <title>Extensive microbial diversity within the chicken gut microbiome revealed by metagenomics and culture.</title>
        <authorList>
            <person name="Gilroy R."/>
            <person name="Ravi A."/>
            <person name="Getino M."/>
            <person name="Pursley I."/>
            <person name="Horton D.L."/>
            <person name="Alikhan N.F."/>
            <person name="Baker D."/>
            <person name="Gharbi K."/>
            <person name="Hall N."/>
            <person name="Watson M."/>
            <person name="Adriaenssens E.M."/>
            <person name="Foster-Nyarko E."/>
            <person name="Jarju S."/>
            <person name="Secka A."/>
            <person name="Antonio M."/>
            <person name="Oren A."/>
            <person name="Chaudhuri R.R."/>
            <person name="La Ragione R."/>
            <person name="Hildebrand F."/>
            <person name="Pallen M.J."/>
        </authorList>
    </citation>
    <scope>NUCLEOTIDE SEQUENCE</scope>
    <source>
        <strain evidence="1">CHK185-1770</strain>
    </source>
</reference>
<dbReference type="Pfam" id="PF04365">
    <property type="entry name" value="BrnT_toxin"/>
    <property type="match status" value="1"/>
</dbReference>
<comment type="caution">
    <text evidence="1">The sequence shown here is derived from an EMBL/GenBank/DDBJ whole genome shotgun (WGS) entry which is preliminary data.</text>
</comment>
<organism evidence="1 2">
    <name type="scientific">Candidatus Acutalibacter pullicola</name>
    <dbReference type="NCBI Taxonomy" id="2838417"/>
    <lineage>
        <taxon>Bacteria</taxon>
        <taxon>Bacillati</taxon>
        <taxon>Bacillota</taxon>
        <taxon>Clostridia</taxon>
        <taxon>Eubacteriales</taxon>
        <taxon>Acutalibacteraceae</taxon>
        <taxon>Acutalibacter</taxon>
    </lineage>
</organism>
<dbReference type="EMBL" id="DWXG01000025">
    <property type="protein sequence ID" value="HJB97520.1"/>
    <property type="molecule type" value="Genomic_DNA"/>
</dbReference>
<proteinExistence type="predicted"/>
<dbReference type="AlphaFoldDB" id="A0A9D2MWE2"/>
<dbReference type="Proteomes" id="UP000826793">
    <property type="component" value="Unassembled WGS sequence"/>
</dbReference>
<evidence type="ECO:0000313" key="2">
    <source>
        <dbReference type="Proteomes" id="UP000826793"/>
    </source>
</evidence>
<dbReference type="Gene3D" id="3.10.450.530">
    <property type="entry name" value="Ribonuclease toxin, BrnT, of type II toxin-antitoxin system"/>
    <property type="match status" value="1"/>
</dbReference>